<sequence length="128" mass="12602">MSFDMFSLMQRRAQGRRAGAGGARGSGSGFGAPGGFSNFLSAGNGLGGLDPKAFTAFPMAPSSFSPNSAPDVPQQASESPPPSSSESSQEPTASPLSGGPAGNLASLTGLAGIDTGIFDSFLGSKNGQ</sequence>
<name>A0A9P7W2B9_9AGAR</name>
<dbReference type="AlphaFoldDB" id="A0A9P7W2B9"/>
<dbReference type="EMBL" id="MU250527">
    <property type="protein sequence ID" value="KAG7450071.1"/>
    <property type="molecule type" value="Genomic_DNA"/>
</dbReference>
<dbReference type="RefSeq" id="XP_043043571.1">
    <property type="nucleotide sequence ID" value="XM_043176847.1"/>
</dbReference>
<feature type="compositionally biased region" description="Low complexity" evidence="1">
    <location>
        <begin position="73"/>
        <end position="95"/>
    </location>
</feature>
<organism evidence="2 3">
    <name type="scientific">Guyanagaster necrorhizus</name>
    <dbReference type="NCBI Taxonomy" id="856835"/>
    <lineage>
        <taxon>Eukaryota</taxon>
        <taxon>Fungi</taxon>
        <taxon>Dikarya</taxon>
        <taxon>Basidiomycota</taxon>
        <taxon>Agaricomycotina</taxon>
        <taxon>Agaricomycetes</taxon>
        <taxon>Agaricomycetidae</taxon>
        <taxon>Agaricales</taxon>
        <taxon>Marasmiineae</taxon>
        <taxon>Physalacriaceae</taxon>
        <taxon>Guyanagaster</taxon>
    </lineage>
</organism>
<reference evidence="2" key="1">
    <citation type="submission" date="2020-11" db="EMBL/GenBank/DDBJ databases">
        <title>Adaptations for nitrogen fixation in a non-lichenized fungal sporocarp promotes dispersal by wood-feeding termites.</title>
        <authorList>
            <consortium name="DOE Joint Genome Institute"/>
            <person name="Koch R.A."/>
            <person name="Yoon G."/>
            <person name="Arayal U."/>
            <person name="Lail K."/>
            <person name="Amirebrahimi M."/>
            <person name="Labutti K."/>
            <person name="Lipzen A."/>
            <person name="Riley R."/>
            <person name="Barry K."/>
            <person name="Henrissat B."/>
            <person name="Grigoriev I.V."/>
            <person name="Herr J.R."/>
            <person name="Aime M.C."/>
        </authorList>
    </citation>
    <scope>NUCLEOTIDE SEQUENCE</scope>
    <source>
        <strain evidence="2">MCA 3950</strain>
    </source>
</reference>
<gene>
    <name evidence="2" type="ORF">BT62DRAFT_1002406</name>
</gene>
<proteinExistence type="predicted"/>
<dbReference type="GeneID" id="66099134"/>
<evidence type="ECO:0000313" key="3">
    <source>
        <dbReference type="Proteomes" id="UP000812287"/>
    </source>
</evidence>
<protein>
    <submittedName>
        <fullName evidence="2">Uncharacterized protein</fullName>
    </submittedName>
</protein>
<keyword evidence="3" id="KW-1185">Reference proteome</keyword>
<accession>A0A9P7W2B9</accession>
<comment type="caution">
    <text evidence="2">The sequence shown here is derived from an EMBL/GenBank/DDBJ whole genome shotgun (WGS) entry which is preliminary data.</text>
</comment>
<dbReference type="Proteomes" id="UP000812287">
    <property type="component" value="Unassembled WGS sequence"/>
</dbReference>
<feature type="region of interest" description="Disordered" evidence="1">
    <location>
        <begin position="55"/>
        <end position="105"/>
    </location>
</feature>
<evidence type="ECO:0000256" key="1">
    <source>
        <dbReference type="SAM" id="MobiDB-lite"/>
    </source>
</evidence>
<evidence type="ECO:0000313" key="2">
    <source>
        <dbReference type="EMBL" id="KAG7450071.1"/>
    </source>
</evidence>